<evidence type="ECO:0000256" key="1">
    <source>
        <dbReference type="SAM" id="SignalP"/>
    </source>
</evidence>
<dbReference type="RefSeq" id="WP_407050762.1">
    <property type="nucleotide sequence ID" value="NZ_CP158568.1"/>
</dbReference>
<name>A0AAU7XC21_9HYPH</name>
<gene>
    <name evidence="2" type="ORF">ABS361_05185</name>
</gene>
<dbReference type="KEGG" id="mflg:ABS361_05185"/>
<feature type="chain" id="PRO_5043661204" evidence="1">
    <location>
        <begin position="29"/>
        <end position="295"/>
    </location>
</feature>
<evidence type="ECO:0000313" key="2">
    <source>
        <dbReference type="EMBL" id="XBY45669.1"/>
    </source>
</evidence>
<feature type="signal peptide" evidence="1">
    <location>
        <begin position="1"/>
        <end position="28"/>
    </location>
</feature>
<dbReference type="InterPro" id="IPR019660">
    <property type="entry name" value="Put_sensory_transdc_reg_YbjN"/>
</dbReference>
<proteinExistence type="predicted"/>
<organism evidence="2">
    <name type="scientific">Methyloraptor flagellatus</name>
    <dbReference type="NCBI Taxonomy" id="3162530"/>
    <lineage>
        <taxon>Bacteria</taxon>
        <taxon>Pseudomonadati</taxon>
        <taxon>Pseudomonadota</taxon>
        <taxon>Alphaproteobacteria</taxon>
        <taxon>Hyphomicrobiales</taxon>
        <taxon>Ancalomicrobiaceae</taxon>
        <taxon>Methyloraptor</taxon>
    </lineage>
</organism>
<dbReference type="Pfam" id="PF10722">
    <property type="entry name" value="YbjN"/>
    <property type="match status" value="1"/>
</dbReference>
<reference evidence="2" key="1">
    <citation type="submission" date="2024-06" db="EMBL/GenBank/DDBJ databases">
        <title>Methylostella associata gen. nov., sp. nov., a novel Ancalomicrobiaceae-affiliated facultatively methylotrophic bacteria that feed on methanotrophs of the genus Methylococcus.</title>
        <authorList>
            <person name="Saltykova V."/>
            <person name="Danilova O.V."/>
            <person name="Oshkin I.Y."/>
            <person name="Belova S.E."/>
            <person name="Pimenov N.V."/>
            <person name="Dedysh S.N."/>
        </authorList>
    </citation>
    <scope>NUCLEOTIDE SEQUENCE</scope>
    <source>
        <strain evidence="2">S20</strain>
    </source>
</reference>
<dbReference type="CDD" id="cd17511">
    <property type="entry name" value="YbjN_AmyR-like"/>
    <property type="match status" value="1"/>
</dbReference>
<keyword evidence="1" id="KW-0732">Signal</keyword>
<accession>A0AAU7XC21</accession>
<sequence>MTVRNSVRAAALTSLLVMFGPLSGPAQAQTKTELGAGALSGYATILAFGAVCKFDVEKPIGAVLDKNIGAIITTLKVPDGTFEMMVKNSITQLSGHDAETCVWGTDKFNAMIAEMAKEPITAATAAGIAQAPIPPSKRPLSSFPPDGAPATAAAAPAKGGAGALIDGTDVDAILAVAKNYGEATASKDSHGDPTLKLKSKGNGWAIYFYGCDKGASCSSIQFYYGLSTTTKPTPAQINEWNQTKRWARAYIDKDGDPNIVQDVNLSAGVARANLDASIARWTDTIVDFKAFLAKK</sequence>
<dbReference type="EMBL" id="CP158568">
    <property type="protein sequence ID" value="XBY45669.1"/>
    <property type="molecule type" value="Genomic_DNA"/>
</dbReference>
<protein>
    <submittedName>
        <fullName evidence="2">YbjN domain-containing protein</fullName>
    </submittedName>
</protein>
<dbReference type="AlphaFoldDB" id="A0AAU7XC21"/>